<dbReference type="EMBL" id="RIBY02002500">
    <property type="protein sequence ID" value="KAH9810911.1"/>
    <property type="molecule type" value="Genomic_DNA"/>
</dbReference>
<accession>A0A9W7SIL1</accession>
<protein>
    <submittedName>
        <fullName evidence="1">2OG-Fe(II) oxygenase superfamily</fullName>
    </submittedName>
</protein>
<comment type="caution">
    <text evidence="1">The sequence shown here is derived from an EMBL/GenBank/DDBJ whole genome shotgun (WGS) entry which is preliminary data.</text>
</comment>
<organism evidence="1 2">
    <name type="scientific">Teratosphaeria destructans</name>
    <dbReference type="NCBI Taxonomy" id="418781"/>
    <lineage>
        <taxon>Eukaryota</taxon>
        <taxon>Fungi</taxon>
        <taxon>Dikarya</taxon>
        <taxon>Ascomycota</taxon>
        <taxon>Pezizomycotina</taxon>
        <taxon>Dothideomycetes</taxon>
        <taxon>Dothideomycetidae</taxon>
        <taxon>Mycosphaerellales</taxon>
        <taxon>Teratosphaeriaceae</taxon>
        <taxon>Teratosphaeria</taxon>
    </lineage>
</organism>
<evidence type="ECO:0000313" key="1">
    <source>
        <dbReference type="EMBL" id="KAH9810911.1"/>
    </source>
</evidence>
<reference evidence="1 2" key="1">
    <citation type="journal article" date="2018" name="IMA Fungus">
        <title>IMA Genome-F 10: Nine draft genome sequences of Claviceps purpurea s.lat., including C. arundinis, C. humidiphila, and C. cf. spartinae, pseudomolecules for the pitch canker pathogen Fusarium circinatum, draft genome of Davidsoniella eucalypti, Grosmannia galeiformis, Quambalaria eucalypti, and Teratosphaeria destructans.</title>
        <authorList>
            <person name="Wingfield B.D."/>
            <person name="Liu M."/>
            <person name="Nguyen H.D."/>
            <person name="Lane F.A."/>
            <person name="Morgan S.W."/>
            <person name="De Vos L."/>
            <person name="Wilken P.M."/>
            <person name="Duong T.A."/>
            <person name="Aylward J."/>
            <person name="Coetzee M.P."/>
            <person name="Dadej K."/>
            <person name="De Beer Z.W."/>
            <person name="Findlay W."/>
            <person name="Havenga M."/>
            <person name="Kolarik M."/>
            <person name="Menzies J.G."/>
            <person name="Naidoo K."/>
            <person name="Pochopski O."/>
            <person name="Shoukouhi P."/>
            <person name="Santana Q.C."/>
            <person name="Seifert K.A."/>
            <person name="Soal N."/>
            <person name="Steenkamp E.T."/>
            <person name="Tatham C.T."/>
            <person name="van der Nest M.A."/>
            <person name="Wingfield M.J."/>
        </authorList>
    </citation>
    <scope>NUCLEOTIDE SEQUENCE [LARGE SCALE GENOMIC DNA]</scope>
    <source>
        <strain evidence="1">CMW44962</strain>
    </source>
</reference>
<dbReference type="PANTHER" id="PTHR33099">
    <property type="entry name" value="FE2OG DIOXYGENASE DOMAIN-CONTAINING PROTEIN"/>
    <property type="match status" value="1"/>
</dbReference>
<dbReference type="PANTHER" id="PTHR33099:SF7">
    <property type="entry name" value="MYND-TYPE DOMAIN-CONTAINING PROTEIN"/>
    <property type="match status" value="1"/>
</dbReference>
<gene>
    <name evidence="1" type="ORF">Tdes44962_MAKER05938</name>
</gene>
<keyword evidence="2" id="KW-1185">Reference proteome</keyword>
<name>A0A9W7SIL1_9PEZI</name>
<dbReference type="Proteomes" id="UP001138500">
    <property type="component" value="Unassembled WGS sequence"/>
</dbReference>
<evidence type="ECO:0000313" key="2">
    <source>
        <dbReference type="Proteomes" id="UP001138500"/>
    </source>
</evidence>
<proteinExistence type="predicted"/>
<dbReference type="AlphaFoldDB" id="A0A9W7SIL1"/>
<reference evidence="1 2" key="2">
    <citation type="journal article" date="2021" name="Curr. Genet.">
        <title>Genetic response to nitrogen starvation in the aggressive Eucalyptus foliar pathogen Teratosphaeria destructans.</title>
        <authorList>
            <person name="Havenga M."/>
            <person name="Wingfield B.D."/>
            <person name="Wingfield M.J."/>
            <person name="Dreyer L.L."/>
            <person name="Roets F."/>
            <person name="Aylward J."/>
        </authorList>
    </citation>
    <scope>NUCLEOTIDE SEQUENCE [LARGE SCALE GENOMIC DNA]</scope>
    <source>
        <strain evidence="1">CMW44962</strain>
    </source>
</reference>
<dbReference type="OrthoDB" id="3639548at2759"/>
<sequence length="358" mass="38932">MIIVLPSGHEGGMLELSHNGKVVHFGSSQLLQGAFGAWFSDVTHEIKEITAGYRLVLTYNLVNETPGAHFSAGSLGQQLVALGQALASWSALLTAENQIQSAIYMLEHRYTDASLRIDTLKGPDLAKAKAVQHFAAQNGLVLYLASMEKYILYDGDEEDELDSSLKLDRLVDVGGRKFAGGISIDEEEIISCDPYDGRDPTEQTHEDYTGNAGATSTHWYRDTVLVIRKREHNVHLLLKSGEAGYSYSGKKPDVGSLLGKHLEVARRNPGDNAARLDVLAICQYVIDKNVNGRYDWNRIPDEIVSKVVEALATVQADRKQLHQAVKALSAKGTLASQAFGALGATVQGPDADKTLAFV</sequence>